<keyword evidence="5 6" id="KW-0472">Membrane</keyword>
<dbReference type="eggNOG" id="COG0697">
    <property type="taxonomic scope" value="Bacteria"/>
</dbReference>
<comment type="similarity">
    <text evidence="2">Belongs to the EamA transporter family.</text>
</comment>
<evidence type="ECO:0000256" key="3">
    <source>
        <dbReference type="ARBA" id="ARBA00022692"/>
    </source>
</evidence>
<feature type="transmembrane region" description="Helical" evidence="6">
    <location>
        <begin position="274"/>
        <end position="290"/>
    </location>
</feature>
<dbReference type="OrthoDB" id="5242006at2"/>
<dbReference type="InterPro" id="IPR000620">
    <property type="entry name" value="EamA_dom"/>
</dbReference>
<dbReference type="RefSeq" id="WP_011565533.1">
    <property type="nucleotide sequence ID" value="NC_008148.1"/>
</dbReference>
<dbReference type="PANTHER" id="PTHR32322">
    <property type="entry name" value="INNER MEMBRANE TRANSPORTER"/>
    <property type="match status" value="1"/>
</dbReference>
<dbReference type="Pfam" id="PF00892">
    <property type="entry name" value="EamA"/>
    <property type="match status" value="2"/>
</dbReference>
<dbReference type="KEGG" id="rxy:Rxyl_2607"/>
<evidence type="ECO:0000256" key="5">
    <source>
        <dbReference type="ARBA" id="ARBA00023136"/>
    </source>
</evidence>
<keyword evidence="9" id="KW-1185">Reference proteome</keyword>
<dbReference type="AlphaFoldDB" id="Q1ASV4"/>
<organism evidence="8 9">
    <name type="scientific">Rubrobacter xylanophilus (strain DSM 9941 / JCM 11954 / NBRC 16129 / PRD-1)</name>
    <dbReference type="NCBI Taxonomy" id="266117"/>
    <lineage>
        <taxon>Bacteria</taxon>
        <taxon>Bacillati</taxon>
        <taxon>Actinomycetota</taxon>
        <taxon>Rubrobacteria</taxon>
        <taxon>Rubrobacterales</taxon>
        <taxon>Rubrobacteraceae</taxon>
        <taxon>Rubrobacter</taxon>
    </lineage>
</organism>
<proteinExistence type="inferred from homology"/>
<dbReference type="Proteomes" id="UP000006637">
    <property type="component" value="Chromosome"/>
</dbReference>
<feature type="transmembrane region" description="Helical" evidence="6">
    <location>
        <begin position="72"/>
        <end position="96"/>
    </location>
</feature>
<reference evidence="8 9" key="1">
    <citation type="submission" date="2006-06" db="EMBL/GenBank/DDBJ databases">
        <title>Complete sequence of Rubrobacter xylanophilus DSM 9941.</title>
        <authorList>
            <consortium name="US DOE Joint Genome Institute"/>
            <person name="Copeland A."/>
            <person name="Lucas S."/>
            <person name="Lapidus A."/>
            <person name="Barry K."/>
            <person name="Detter J.C."/>
            <person name="Glavina del Rio T."/>
            <person name="Hammon N."/>
            <person name="Israni S."/>
            <person name="Dalin E."/>
            <person name="Tice H."/>
            <person name="Pitluck S."/>
            <person name="Munk A.C."/>
            <person name="Brettin T."/>
            <person name="Bruce D."/>
            <person name="Han C."/>
            <person name="Tapia R."/>
            <person name="Gilna P."/>
            <person name="Schmutz J."/>
            <person name="Larimer F."/>
            <person name="Land M."/>
            <person name="Hauser L."/>
            <person name="Kyrpides N."/>
            <person name="Lykidis A."/>
            <person name="da Costa M.S."/>
            <person name="Rainey F.A."/>
            <person name="Empadinhas N."/>
            <person name="Jolivet E."/>
            <person name="Battista J.R."/>
            <person name="Richardson P."/>
        </authorList>
    </citation>
    <scope>NUCLEOTIDE SEQUENCE [LARGE SCALE GENOMIC DNA]</scope>
    <source>
        <strain evidence="9">DSM 9941 / NBRC 16129 / PRD-1</strain>
    </source>
</reference>
<protein>
    <recommendedName>
        <fullName evidence="7">EamA domain-containing protein</fullName>
    </recommendedName>
</protein>
<evidence type="ECO:0000313" key="8">
    <source>
        <dbReference type="EMBL" id="ABG05524.1"/>
    </source>
</evidence>
<dbReference type="STRING" id="266117.Rxyl_2607"/>
<dbReference type="EMBL" id="CP000386">
    <property type="protein sequence ID" value="ABG05524.1"/>
    <property type="molecule type" value="Genomic_DNA"/>
</dbReference>
<accession>Q1ASV4</accession>
<evidence type="ECO:0000259" key="7">
    <source>
        <dbReference type="Pfam" id="PF00892"/>
    </source>
</evidence>
<evidence type="ECO:0000256" key="4">
    <source>
        <dbReference type="ARBA" id="ARBA00022989"/>
    </source>
</evidence>
<dbReference type="SUPFAM" id="SSF103481">
    <property type="entry name" value="Multidrug resistance efflux transporter EmrE"/>
    <property type="match status" value="2"/>
</dbReference>
<feature type="transmembrane region" description="Helical" evidence="6">
    <location>
        <begin position="249"/>
        <end position="268"/>
    </location>
</feature>
<gene>
    <name evidence="8" type="ordered locus">Rxyl_2607</name>
</gene>
<feature type="transmembrane region" description="Helical" evidence="6">
    <location>
        <begin position="12"/>
        <end position="33"/>
    </location>
</feature>
<evidence type="ECO:0000256" key="6">
    <source>
        <dbReference type="SAM" id="Phobius"/>
    </source>
</evidence>
<evidence type="ECO:0000256" key="1">
    <source>
        <dbReference type="ARBA" id="ARBA00004141"/>
    </source>
</evidence>
<keyword evidence="4 6" id="KW-1133">Transmembrane helix</keyword>
<feature type="domain" description="EamA" evidence="7">
    <location>
        <begin position="12"/>
        <end position="143"/>
    </location>
</feature>
<evidence type="ECO:0000256" key="2">
    <source>
        <dbReference type="ARBA" id="ARBA00007362"/>
    </source>
</evidence>
<sequence>MASKGKTAILTELYLLLAVFFLGTNPVAVKLAVREIPPLPFVALRFVAAGLLLLAVARVFGGRGAPQARDLAALAGVGALGVGLNNVAFTLGVSMTTASDTALIYAAVPVWGMLLGLALGLERPERRGVAGVALAFLGVALIVWSGGGEAGSSLEGNLLVALATVCWGSYAVLSLPLLRAYPPVVVAAYTMLFGGLAAVPAALPGLLEPGWLGAGGTAWAATAYSTLLVAAFGFWAWQRGVSQTGANRVLVYQYLITLVGVASGVVLLGEGLSPARLAGGAVVLAGVYLARRRPE</sequence>
<feature type="transmembrane region" description="Helical" evidence="6">
    <location>
        <begin position="185"/>
        <end position="206"/>
    </location>
</feature>
<dbReference type="GO" id="GO:0016020">
    <property type="term" value="C:membrane"/>
    <property type="evidence" value="ECO:0007669"/>
    <property type="project" value="UniProtKB-SubCell"/>
</dbReference>
<feature type="transmembrane region" description="Helical" evidence="6">
    <location>
        <begin position="218"/>
        <end position="237"/>
    </location>
</feature>
<evidence type="ECO:0000313" key="9">
    <source>
        <dbReference type="Proteomes" id="UP000006637"/>
    </source>
</evidence>
<dbReference type="InterPro" id="IPR050638">
    <property type="entry name" value="AA-Vitamin_Transporters"/>
</dbReference>
<feature type="transmembrane region" description="Helical" evidence="6">
    <location>
        <begin position="158"/>
        <end position="178"/>
    </location>
</feature>
<feature type="domain" description="EamA" evidence="7">
    <location>
        <begin position="156"/>
        <end position="290"/>
    </location>
</feature>
<keyword evidence="3 6" id="KW-0812">Transmembrane</keyword>
<feature type="transmembrane region" description="Helical" evidence="6">
    <location>
        <begin position="102"/>
        <end position="121"/>
    </location>
</feature>
<dbReference type="PANTHER" id="PTHR32322:SF2">
    <property type="entry name" value="EAMA DOMAIN-CONTAINING PROTEIN"/>
    <property type="match status" value="1"/>
</dbReference>
<name>Q1ASV4_RUBXD</name>
<feature type="transmembrane region" description="Helical" evidence="6">
    <location>
        <begin position="39"/>
        <end position="60"/>
    </location>
</feature>
<comment type="subcellular location">
    <subcellularLocation>
        <location evidence="1">Membrane</location>
        <topology evidence="1">Multi-pass membrane protein</topology>
    </subcellularLocation>
</comment>
<feature type="transmembrane region" description="Helical" evidence="6">
    <location>
        <begin position="128"/>
        <end position="146"/>
    </location>
</feature>
<dbReference type="HOGENOM" id="CLU_033863_5_1_11"/>
<dbReference type="InterPro" id="IPR037185">
    <property type="entry name" value="EmrE-like"/>
</dbReference>